<dbReference type="InterPro" id="IPR003892">
    <property type="entry name" value="CUE"/>
</dbReference>
<feature type="compositionally biased region" description="Gly residues" evidence="1">
    <location>
        <begin position="609"/>
        <end position="625"/>
    </location>
</feature>
<feature type="compositionally biased region" description="Basic residues" evidence="1">
    <location>
        <begin position="650"/>
        <end position="673"/>
    </location>
</feature>
<dbReference type="Gene3D" id="1.10.8.10">
    <property type="entry name" value="DNA helicase RuvA subunit, C-terminal domain"/>
    <property type="match status" value="1"/>
</dbReference>
<keyword evidence="4" id="KW-1185">Reference proteome</keyword>
<dbReference type="InterPro" id="IPR009060">
    <property type="entry name" value="UBA-like_sf"/>
</dbReference>
<feature type="region of interest" description="Disordered" evidence="1">
    <location>
        <begin position="439"/>
        <end position="465"/>
    </location>
</feature>
<comment type="caution">
    <text evidence="3">The sequence shown here is derived from an EMBL/GenBank/DDBJ whole genome shotgun (WGS) entry which is preliminary data.</text>
</comment>
<feature type="region of interest" description="Disordered" evidence="1">
    <location>
        <begin position="283"/>
        <end position="310"/>
    </location>
</feature>
<organism evidence="3 4">
    <name type="scientific">Cyclotella cryptica</name>
    <dbReference type="NCBI Taxonomy" id="29204"/>
    <lineage>
        <taxon>Eukaryota</taxon>
        <taxon>Sar</taxon>
        <taxon>Stramenopiles</taxon>
        <taxon>Ochrophyta</taxon>
        <taxon>Bacillariophyta</taxon>
        <taxon>Coscinodiscophyceae</taxon>
        <taxon>Thalassiosirophycidae</taxon>
        <taxon>Stephanodiscales</taxon>
        <taxon>Stephanodiscaceae</taxon>
        <taxon>Cyclotella</taxon>
    </lineage>
</organism>
<feature type="compositionally biased region" description="Basic and acidic residues" evidence="1">
    <location>
        <begin position="561"/>
        <end position="573"/>
    </location>
</feature>
<evidence type="ECO:0000256" key="1">
    <source>
        <dbReference type="SAM" id="MobiDB-lite"/>
    </source>
</evidence>
<feature type="region of interest" description="Disordered" evidence="1">
    <location>
        <begin position="535"/>
        <end position="681"/>
    </location>
</feature>
<accession>A0ABD3QDL3</accession>
<feature type="non-terminal residue" evidence="3">
    <location>
        <position position="1"/>
    </location>
</feature>
<feature type="domain" description="CUE" evidence="2">
    <location>
        <begin position="314"/>
        <end position="357"/>
    </location>
</feature>
<reference evidence="3 4" key="1">
    <citation type="journal article" date="2020" name="G3 (Bethesda)">
        <title>Improved Reference Genome for Cyclotella cryptica CCMP332, a Model for Cell Wall Morphogenesis, Salinity Adaptation, and Lipid Production in Diatoms (Bacillariophyta).</title>
        <authorList>
            <person name="Roberts W.R."/>
            <person name="Downey K.M."/>
            <person name="Ruck E.C."/>
            <person name="Traller J.C."/>
            <person name="Alverson A.J."/>
        </authorList>
    </citation>
    <scope>NUCLEOTIDE SEQUENCE [LARGE SCALE GENOMIC DNA]</scope>
    <source>
        <strain evidence="3 4">CCMP332</strain>
    </source>
</reference>
<evidence type="ECO:0000313" key="3">
    <source>
        <dbReference type="EMBL" id="KAL3797631.1"/>
    </source>
</evidence>
<dbReference type="AlphaFoldDB" id="A0ABD3QDL3"/>
<evidence type="ECO:0000259" key="2">
    <source>
        <dbReference type="PROSITE" id="PS51140"/>
    </source>
</evidence>
<dbReference type="InterPro" id="IPR041800">
    <property type="entry name" value="ASCC2_CUE"/>
</dbReference>
<feature type="region of interest" description="Disordered" evidence="1">
    <location>
        <begin position="1"/>
        <end position="21"/>
    </location>
</feature>
<dbReference type="EMBL" id="JABMIG020000053">
    <property type="protein sequence ID" value="KAL3797631.1"/>
    <property type="molecule type" value="Genomic_DNA"/>
</dbReference>
<dbReference type="InterPro" id="IPR052586">
    <property type="entry name" value="ASCC2"/>
</dbReference>
<sequence>VATSLESESNTSPHDPNPLPSPITLYRTGRVLFACVNDDSDEASTIRETLEQLMAALPEKYLQTFLLHELHVAFANLILSFSSTSPSNNTISSTPDTFIRSMLTELPNCESSPIACSSNDIIEGTESLCGIYLSSETACRCCCGLDISDLSNEAGPSELDILFASFSWVYEYLLSQSTKEDQHSIASNELKQSILKAMTMILVKGLVTPTANKSSEDEQLGTIMNIIQRVQISGGENNCAVGDMLHMEETQQISFVKALSAKFSDCPQLQYILAILRGFPRSDSKPPASKAHGTSHHNASKESKSKPQQLHQNMTDIQIGHVRSVLPDLGEGFVEEALKCYNNDVEITIDALLRMSDDTAANHSIPPRLLTLPKNLPRKLKDLPDHYTANVSMHRGATAKEDGKEHVERQKQYIKEVERQAEEEAYLVENVSRALGGLKVQKSGDGQDDHKDYRAVSNENEYDDDYDDQYDGIGDDGGIAGGIGGLDEGLYDVDVHNVHQKYDRGSGRNEQDMWRQYNKLIKNVEAESHFWEETRNLNRQGGQKPSKVVADEPNTEGDSDDGQRKYRGPEKGRGGRLLGPDGKYLPIQRGGKKVGRGNARPPSDAVNSGRGGRGGGGGDRTGRGGVAHSKITDDNAKEGQKNDGDDLSKLQKRRKNDNKAKIGNHHRKDRATKKATGGMMF</sequence>
<gene>
    <name evidence="3" type="ORF">HJC23_013463</name>
</gene>
<dbReference type="PANTHER" id="PTHR21494:SF0">
    <property type="entry name" value="ACTIVATING SIGNAL COINTEGRATOR 1 COMPLEX SUBUNIT 2"/>
    <property type="match status" value="1"/>
</dbReference>
<dbReference type="Pfam" id="PF02845">
    <property type="entry name" value="CUE"/>
    <property type="match status" value="1"/>
</dbReference>
<dbReference type="SUPFAM" id="SSF46934">
    <property type="entry name" value="UBA-like"/>
    <property type="match status" value="1"/>
</dbReference>
<protein>
    <recommendedName>
        <fullName evidence="2">CUE domain-containing protein</fullName>
    </recommendedName>
</protein>
<proteinExistence type="predicted"/>
<dbReference type="PROSITE" id="PS51140">
    <property type="entry name" value="CUE"/>
    <property type="match status" value="1"/>
</dbReference>
<evidence type="ECO:0000313" key="4">
    <source>
        <dbReference type="Proteomes" id="UP001516023"/>
    </source>
</evidence>
<dbReference type="PANTHER" id="PTHR21494">
    <property type="entry name" value="ACTIVATING SIGNAL COINTEGRATOR 1 COMPLEX SUBUNIT 2 ASC-1 COMPLEX SUBUNIT P100"/>
    <property type="match status" value="1"/>
</dbReference>
<feature type="compositionally biased region" description="Polar residues" evidence="1">
    <location>
        <begin position="1"/>
        <end position="14"/>
    </location>
</feature>
<name>A0ABD3QDL3_9STRA</name>
<dbReference type="Proteomes" id="UP001516023">
    <property type="component" value="Unassembled WGS sequence"/>
</dbReference>
<dbReference type="CDD" id="cd14364">
    <property type="entry name" value="CUE_ASCC2"/>
    <property type="match status" value="1"/>
</dbReference>
<dbReference type="SMART" id="SM00546">
    <property type="entry name" value="CUE"/>
    <property type="match status" value="1"/>
</dbReference>
<feature type="compositionally biased region" description="Basic and acidic residues" evidence="1">
    <location>
        <begin position="630"/>
        <end position="649"/>
    </location>
</feature>
<feature type="compositionally biased region" description="Basic and acidic residues" evidence="1">
    <location>
        <begin position="445"/>
        <end position="454"/>
    </location>
</feature>